<name>A0A167DCU4_9ASCO</name>
<organism evidence="15 16">
    <name type="scientific">Sugiyamaella lignohabitans</name>
    <dbReference type="NCBI Taxonomy" id="796027"/>
    <lineage>
        <taxon>Eukaryota</taxon>
        <taxon>Fungi</taxon>
        <taxon>Dikarya</taxon>
        <taxon>Ascomycota</taxon>
        <taxon>Saccharomycotina</taxon>
        <taxon>Dipodascomycetes</taxon>
        <taxon>Dipodascales</taxon>
        <taxon>Trichomonascaceae</taxon>
        <taxon>Sugiyamaella</taxon>
    </lineage>
</organism>
<keyword evidence="3 11" id="KW-0378">Hydrolase</keyword>
<evidence type="ECO:0000259" key="13">
    <source>
        <dbReference type="PROSITE" id="PS51198"/>
    </source>
</evidence>
<feature type="compositionally biased region" description="Polar residues" evidence="12">
    <location>
        <begin position="767"/>
        <end position="790"/>
    </location>
</feature>
<keyword evidence="2 11" id="KW-0547">Nucleotide-binding</keyword>
<dbReference type="GO" id="GO:0003677">
    <property type="term" value="F:DNA binding"/>
    <property type="evidence" value="ECO:0007669"/>
    <property type="project" value="UniProtKB-KW"/>
</dbReference>
<dbReference type="InterPro" id="IPR014017">
    <property type="entry name" value="DNA_helicase_UvrD-like_C"/>
</dbReference>
<keyword evidence="5 11" id="KW-0067">ATP-binding</keyword>
<feature type="compositionally biased region" description="Low complexity" evidence="12">
    <location>
        <begin position="803"/>
        <end position="813"/>
    </location>
</feature>
<comment type="similarity">
    <text evidence="1">Belongs to the helicase family. UvrD subfamily.</text>
</comment>
<evidence type="ECO:0000313" key="16">
    <source>
        <dbReference type="Proteomes" id="UP000189580"/>
    </source>
</evidence>
<evidence type="ECO:0000256" key="2">
    <source>
        <dbReference type="ARBA" id="ARBA00022741"/>
    </source>
</evidence>
<dbReference type="Pfam" id="PF13361">
    <property type="entry name" value="UvrD_C"/>
    <property type="match status" value="1"/>
</dbReference>
<dbReference type="PROSITE" id="PS51198">
    <property type="entry name" value="UVRD_HELICASE_ATP_BIND"/>
    <property type="match status" value="1"/>
</dbReference>
<proteinExistence type="inferred from homology"/>
<keyword evidence="6" id="KW-0238">DNA-binding</keyword>
<dbReference type="AlphaFoldDB" id="A0A167DCU4"/>
<feature type="region of interest" description="Disordered" evidence="12">
    <location>
        <begin position="751"/>
        <end position="839"/>
    </location>
</feature>
<keyword evidence="16" id="KW-1185">Reference proteome</keyword>
<evidence type="ECO:0000256" key="8">
    <source>
        <dbReference type="ARBA" id="ARBA00034617"/>
    </source>
</evidence>
<dbReference type="PANTHER" id="PTHR11070">
    <property type="entry name" value="UVRD / RECB / PCRA DNA HELICASE FAMILY MEMBER"/>
    <property type="match status" value="1"/>
</dbReference>
<evidence type="ECO:0000256" key="4">
    <source>
        <dbReference type="ARBA" id="ARBA00022806"/>
    </source>
</evidence>
<dbReference type="InterPro" id="IPR000212">
    <property type="entry name" value="DNA_helicase_UvrD/REP"/>
</dbReference>
<evidence type="ECO:0000256" key="5">
    <source>
        <dbReference type="ARBA" id="ARBA00022840"/>
    </source>
</evidence>
<reference evidence="15 16" key="1">
    <citation type="submission" date="2016-02" db="EMBL/GenBank/DDBJ databases">
        <title>Complete genome sequence and transcriptome regulation of the pentose utilising yeast Sugiyamaella lignohabitans.</title>
        <authorList>
            <person name="Bellasio M."/>
            <person name="Peymann A."/>
            <person name="Valli M."/>
            <person name="Sipitzky M."/>
            <person name="Graf A."/>
            <person name="Sauer M."/>
            <person name="Marx H."/>
            <person name="Mattanovich D."/>
        </authorList>
    </citation>
    <scope>NUCLEOTIDE SEQUENCE [LARGE SCALE GENOMIC DNA]</scope>
    <source>
        <strain evidence="15 16">CBS 10342</strain>
    </source>
</reference>
<feature type="domain" description="UvrD-like helicase ATP-binding" evidence="13">
    <location>
        <begin position="9"/>
        <end position="309"/>
    </location>
</feature>
<evidence type="ECO:0000313" key="15">
    <source>
        <dbReference type="EMBL" id="ANB12772.1"/>
    </source>
</evidence>
<dbReference type="Proteomes" id="UP000189580">
    <property type="component" value="Chromosome a"/>
</dbReference>
<comment type="catalytic activity">
    <reaction evidence="8">
        <text>Couples ATP hydrolysis with the unwinding of duplex DNA by translocating in the 3'-5' direction.</text>
        <dbReference type="EC" id="5.6.2.4"/>
    </reaction>
</comment>
<dbReference type="EC" id="5.6.2.4" evidence="9"/>
<dbReference type="InterPro" id="IPR013986">
    <property type="entry name" value="DExx_box_DNA_helicase_dom_sf"/>
</dbReference>
<dbReference type="Gene3D" id="1.10.10.160">
    <property type="match status" value="1"/>
</dbReference>
<dbReference type="InterPro" id="IPR027417">
    <property type="entry name" value="P-loop_NTPase"/>
</dbReference>
<dbReference type="GeneID" id="30032801"/>
<dbReference type="SUPFAM" id="SSF52540">
    <property type="entry name" value="P-loop containing nucleoside triphosphate hydrolases"/>
    <property type="match status" value="1"/>
</dbReference>
<evidence type="ECO:0000256" key="6">
    <source>
        <dbReference type="ARBA" id="ARBA00023125"/>
    </source>
</evidence>
<comment type="catalytic activity">
    <reaction evidence="10">
        <text>ATP + H2O = ADP + phosphate + H(+)</text>
        <dbReference type="Rhea" id="RHEA:13065"/>
        <dbReference type="ChEBI" id="CHEBI:15377"/>
        <dbReference type="ChEBI" id="CHEBI:15378"/>
        <dbReference type="ChEBI" id="CHEBI:30616"/>
        <dbReference type="ChEBI" id="CHEBI:43474"/>
        <dbReference type="ChEBI" id="CHEBI:456216"/>
        <dbReference type="EC" id="5.6.2.4"/>
    </reaction>
</comment>
<dbReference type="EMBL" id="CP014501">
    <property type="protein sequence ID" value="ANB12772.1"/>
    <property type="molecule type" value="Genomic_DNA"/>
</dbReference>
<dbReference type="GO" id="GO:0005634">
    <property type="term" value="C:nucleus"/>
    <property type="evidence" value="ECO:0007669"/>
    <property type="project" value="TreeGrafter"/>
</dbReference>
<dbReference type="GO" id="GO:0000725">
    <property type="term" value="P:recombinational repair"/>
    <property type="evidence" value="ECO:0007669"/>
    <property type="project" value="TreeGrafter"/>
</dbReference>
<dbReference type="RefSeq" id="XP_018735249.1">
    <property type="nucleotide sequence ID" value="XM_018877892.1"/>
</dbReference>
<gene>
    <name evidence="15" type="primary">SRS2</name>
    <name evidence="15" type="ORF">AWJ20_1042</name>
</gene>
<dbReference type="GO" id="GO:0043138">
    <property type="term" value="F:3'-5' DNA helicase activity"/>
    <property type="evidence" value="ECO:0007669"/>
    <property type="project" value="UniProtKB-EC"/>
</dbReference>
<dbReference type="Gene3D" id="3.40.50.300">
    <property type="entry name" value="P-loop containing nucleotide triphosphate hydrolases"/>
    <property type="match status" value="2"/>
</dbReference>
<evidence type="ECO:0000256" key="11">
    <source>
        <dbReference type="PROSITE-ProRule" id="PRU00560"/>
    </source>
</evidence>
<protein>
    <recommendedName>
        <fullName evidence="9">DNA 3'-5' helicase</fullName>
        <ecNumber evidence="9">5.6.2.4</ecNumber>
    </recommendedName>
</protein>
<evidence type="ECO:0000256" key="10">
    <source>
        <dbReference type="ARBA" id="ARBA00048988"/>
    </source>
</evidence>
<keyword evidence="7" id="KW-0413">Isomerase</keyword>
<dbReference type="PANTHER" id="PTHR11070:SF2">
    <property type="entry name" value="ATP-DEPENDENT DNA HELICASE SRS2"/>
    <property type="match status" value="1"/>
</dbReference>
<evidence type="ECO:0000256" key="12">
    <source>
        <dbReference type="SAM" id="MobiDB-lite"/>
    </source>
</evidence>
<evidence type="ECO:0000256" key="7">
    <source>
        <dbReference type="ARBA" id="ARBA00023235"/>
    </source>
</evidence>
<dbReference type="Gene3D" id="1.10.486.10">
    <property type="entry name" value="PCRA, domain 4"/>
    <property type="match status" value="1"/>
</dbReference>
<keyword evidence="4 11" id="KW-0347">Helicase</keyword>
<evidence type="ECO:0000259" key="14">
    <source>
        <dbReference type="PROSITE" id="PS51217"/>
    </source>
</evidence>
<dbReference type="GO" id="GO:0005524">
    <property type="term" value="F:ATP binding"/>
    <property type="evidence" value="ECO:0007669"/>
    <property type="project" value="UniProtKB-UniRule"/>
</dbReference>
<evidence type="ECO:0000256" key="3">
    <source>
        <dbReference type="ARBA" id="ARBA00022801"/>
    </source>
</evidence>
<accession>A0A167DCU4</accession>
<dbReference type="InterPro" id="IPR014016">
    <property type="entry name" value="UvrD-like_ATP-bd"/>
</dbReference>
<sequence>MDQDPILANLNEAQHEAVVAPLSGQYQILAGPGTGKTKTLTSRVAYLMNTVPAKDILVMTFTNAAAREMRSRIKQLIPNNNEVSKLNVGTFHGECFKYLVRYGSRIGLSGKITIADPTDQAAIMKEIVNSAETTVKLEEFGYSSKLGKCYSNPTTKMNINLDPKHCIKKISEFKSHGYTEVQDFAKVCPNEFNSPIGMYIYRKYQDELEENGLVDFDDIIIKTRDLLKQCPDIVSNIQAVLVDEFQDSSTVQLELTVLFAKATGNITIVGDPDQSIYAFRNAQPENMRLLQKMFPNSKVIYLEENYRSTQPILDIAVGLIRRDRNRIGGDRLLKSQDSQNTTKKSLPVLAQFKSEKDEAAYVATQIKYLRDCSGTLFKYQDMAILARTGYASKKCELELAFNGIPYRVLGGFKFWDRAEVKLVVDYFRVVNSDNDRVAISSTINAPKRGFGPVTLTKLLTRVDDKTSIFTQLKQYAYDEEFREEHGLKIRKDALEGLDNYIKLIEGCRDILKEADALGPATCIRNILDHILEKTNLVKILAANDANNEEKRLENIELIRSQIDLVYQNDEMNDDGGAAEEDLNPLQTLLLSLSLGGDGEDSAYSNDRVTISTMHSAKGLEWPIVFSINTIDDHVARGGDKGEEEERRLLFVSLTRAKLLLYVSFATTLVKFGNEEEASMTRLLTGLEHHFKTCDKGKGTTNISWDMFVSYANFLRRPVPDRKQIQFASSATTVPSKSASFSGFTLASSVIERPQNKKRKPHIPSAPISRSLSIPTNNRTSLLNTSKQTRATGFRTPLMPSKPTPTLNSPNTLPHSHPIPPKRKTLGTRRGPINQKLPFT</sequence>
<feature type="binding site" evidence="11">
    <location>
        <begin position="30"/>
        <end position="37"/>
    </location>
    <ligand>
        <name>ATP</name>
        <dbReference type="ChEBI" id="CHEBI:30616"/>
    </ligand>
</feature>
<evidence type="ECO:0000256" key="1">
    <source>
        <dbReference type="ARBA" id="ARBA00009922"/>
    </source>
</evidence>
<dbReference type="OrthoDB" id="1470711at2759"/>
<feature type="domain" description="UvrD-like helicase C-terminal" evidence="14">
    <location>
        <begin position="310"/>
        <end position="618"/>
    </location>
</feature>
<dbReference type="KEGG" id="slb:AWJ20_1042"/>
<evidence type="ECO:0000256" key="9">
    <source>
        <dbReference type="ARBA" id="ARBA00034808"/>
    </source>
</evidence>
<dbReference type="CDD" id="cd17932">
    <property type="entry name" value="DEXQc_UvrD"/>
    <property type="match status" value="1"/>
</dbReference>
<dbReference type="GO" id="GO:0016787">
    <property type="term" value="F:hydrolase activity"/>
    <property type="evidence" value="ECO:0007669"/>
    <property type="project" value="UniProtKB-UniRule"/>
</dbReference>
<dbReference type="Pfam" id="PF00580">
    <property type="entry name" value="UvrD-helicase"/>
    <property type="match status" value="1"/>
</dbReference>
<dbReference type="PROSITE" id="PS51217">
    <property type="entry name" value="UVRD_HELICASE_CTER"/>
    <property type="match status" value="1"/>
</dbReference>